<dbReference type="PANTHER" id="PTHR43790">
    <property type="entry name" value="CARBOHYDRATE TRANSPORT ATP-BINDING PROTEIN MG119-RELATED"/>
    <property type="match status" value="1"/>
</dbReference>
<dbReference type="PROSITE" id="PS00211">
    <property type="entry name" value="ABC_TRANSPORTER_1"/>
    <property type="match status" value="1"/>
</dbReference>
<keyword evidence="3" id="KW-0813">Transport</keyword>
<accession>A0A518DG33</accession>
<organism evidence="12 13">
    <name type="scientific">Pirellulimonas nuda</name>
    <dbReference type="NCBI Taxonomy" id="2528009"/>
    <lineage>
        <taxon>Bacteria</taxon>
        <taxon>Pseudomonadati</taxon>
        <taxon>Planctomycetota</taxon>
        <taxon>Planctomycetia</taxon>
        <taxon>Pirellulales</taxon>
        <taxon>Lacipirellulaceae</taxon>
        <taxon>Pirellulimonas</taxon>
    </lineage>
</organism>
<dbReference type="GO" id="GO:0016887">
    <property type="term" value="F:ATP hydrolysis activity"/>
    <property type="evidence" value="ECO:0007669"/>
    <property type="project" value="InterPro"/>
</dbReference>
<evidence type="ECO:0000256" key="5">
    <source>
        <dbReference type="ARBA" id="ARBA00022597"/>
    </source>
</evidence>
<dbReference type="InterPro" id="IPR003439">
    <property type="entry name" value="ABC_transporter-like_ATP-bd"/>
</dbReference>
<evidence type="ECO:0000256" key="2">
    <source>
        <dbReference type="ARBA" id="ARBA00004533"/>
    </source>
</evidence>
<evidence type="ECO:0000256" key="8">
    <source>
        <dbReference type="ARBA" id="ARBA00022840"/>
    </source>
</evidence>
<dbReference type="GO" id="GO:0005886">
    <property type="term" value="C:plasma membrane"/>
    <property type="evidence" value="ECO:0007669"/>
    <property type="project" value="UniProtKB-SubCell"/>
</dbReference>
<dbReference type="AlphaFoldDB" id="A0A518DG33"/>
<dbReference type="PANTHER" id="PTHR43790:SF3">
    <property type="entry name" value="D-ALLOSE IMPORT ATP-BINDING PROTEIN ALSA-RELATED"/>
    <property type="match status" value="1"/>
</dbReference>
<keyword evidence="8 12" id="KW-0067">ATP-binding</keyword>
<dbReference type="Gene3D" id="3.40.50.300">
    <property type="entry name" value="P-loop containing nucleotide triphosphate hydrolases"/>
    <property type="match status" value="2"/>
</dbReference>
<dbReference type="EMBL" id="CP036291">
    <property type="protein sequence ID" value="QDU90419.1"/>
    <property type="molecule type" value="Genomic_DNA"/>
</dbReference>
<evidence type="ECO:0000256" key="6">
    <source>
        <dbReference type="ARBA" id="ARBA00022737"/>
    </source>
</evidence>
<dbReference type="InterPro" id="IPR050107">
    <property type="entry name" value="ABC_carbohydrate_import_ATPase"/>
</dbReference>
<dbReference type="Pfam" id="PF00005">
    <property type="entry name" value="ABC_tran"/>
    <property type="match status" value="2"/>
</dbReference>
<keyword evidence="10" id="KW-0472">Membrane</keyword>
<keyword evidence="12" id="KW-0378">Hydrolase</keyword>
<evidence type="ECO:0000256" key="9">
    <source>
        <dbReference type="ARBA" id="ARBA00022967"/>
    </source>
</evidence>
<keyword evidence="7" id="KW-0547">Nucleotide-binding</keyword>
<evidence type="ECO:0000256" key="10">
    <source>
        <dbReference type="ARBA" id="ARBA00023136"/>
    </source>
</evidence>
<dbReference type="GO" id="GO:0005524">
    <property type="term" value="F:ATP binding"/>
    <property type="evidence" value="ECO:0007669"/>
    <property type="project" value="UniProtKB-KW"/>
</dbReference>
<keyword evidence="4" id="KW-1003">Cell membrane</keyword>
<keyword evidence="13" id="KW-1185">Reference proteome</keyword>
<dbReference type="KEGG" id="pnd:Pla175_38230"/>
<dbReference type="PROSITE" id="PS50893">
    <property type="entry name" value="ABC_TRANSPORTER_2"/>
    <property type="match status" value="2"/>
</dbReference>
<dbReference type="CDD" id="cd03215">
    <property type="entry name" value="ABC_Carb_Monos_II"/>
    <property type="match status" value="1"/>
</dbReference>
<dbReference type="SMART" id="SM00382">
    <property type="entry name" value="AAA"/>
    <property type="match status" value="2"/>
</dbReference>
<dbReference type="FunFam" id="3.40.50.300:FF:000126">
    <property type="entry name" value="Galactose/methyl galactoside import ATP-binding protein MglA"/>
    <property type="match status" value="1"/>
</dbReference>
<dbReference type="Proteomes" id="UP000317429">
    <property type="component" value="Chromosome"/>
</dbReference>
<protein>
    <submittedName>
        <fullName evidence="12">Ribose import ATP-binding protein RbsA</fullName>
        <ecNumber evidence="12">3.6.3.17</ecNumber>
    </submittedName>
</protein>
<dbReference type="InterPro" id="IPR003593">
    <property type="entry name" value="AAA+_ATPase"/>
</dbReference>
<dbReference type="RefSeq" id="WP_197526985.1">
    <property type="nucleotide sequence ID" value="NZ_CP036291.1"/>
</dbReference>
<evidence type="ECO:0000259" key="11">
    <source>
        <dbReference type="PROSITE" id="PS50893"/>
    </source>
</evidence>
<keyword evidence="9" id="KW-1278">Translocase</keyword>
<dbReference type="SUPFAM" id="SSF52540">
    <property type="entry name" value="P-loop containing nucleoside triphosphate hydrolases"/>
    <property type="match status" value="2"/>
</dbReference>
<dbReference type="GO" id="GO:0015749">
    <property type="term" value="P:monosaccharide transmembrane transport"/>
    <property type="evidence" value="ECO:0007669"/>
    <property type="project" value="UniProtKB-ARBA"/>
</dbReference>
<dbReference type="FunFam" id="3.40.50.300:FF:000127">
    <property type="entry name" value="Ribose import ATP-binding protein RbsA"/>
    <property type="match status" value="1"/>
</dbReference>
<proteinExistence type="predicted"/>
<evidence type="ECO:0000313" key="12">
    <source>
        <dbReference type="EMBL" id="QDU90419.1"/>
    </source>
</evidence>
<evidence type="ECO:0000256" key="1">
    <source>
        <dbReference type="ARBA" id="ARBA00004202"/>
    </source>
</evidence>
<gene>
    <name evidence="12" type="primary">rbsA</name>
    <name evidence="12" type="ORF">Pla175_38230</name>
</gene>
<dbReference type="InterPro" id="IPR017871">
    <property type="entry name" value="ABC_transporter-like_CS"/>
</dbReference>
<evidence type="ECO:0000313" key="13">
    <source>
        <dbReference type="Proteomes" id="UP000317429"/>
    </source>
</evidence>
<dbReference type="CDD" id="cd03216">
    <property type="entry name" value="ABC_Carb_Monos_I"/>
    <property type="match status" value="1"/>
</dbReference>
<sequence>MPQAAPNDEPPPVLEARGICKSFPGVRALDGARLLVRRGRLNAVLGENGAGKSTLMNILAGVFQADSGEVLLDGQPVRFRNPREAHAAGVSIIHQELTLVPSLSIAENLFLGREPLNRFGLVDYSKMRRNAVALLARLGLRVDPSTRVEQLSIASQQVIEIARSLTCDSRVLILDEPTSALTGQESAALFRLIRCLKDDGVGLVYITHRLEELAKIADDITVLRDGRFIASKPFAGTTHDELVRLMVGRDALPSIKSPAPMGSSPLLTVKRLAMSGTGRSLLPRLDDISFSVVRGEVVGLFGLMGAGRTELLQCMFGLYPRRASGVVCVDGKQIDLRSPRSAIRAGMALAPEDRKSEGLVLGMSVTDNICLALRDRGYGVGLLSPAREQRVAREFTDRMAVKTPSLRQKVRNLSGGNQQKVVLAKWLAARPKVLLLDEPTRGIDIGAKGEIYRLIGDLAAQGLAVVLVSSELPEVLALADRVLILCEGRISGEFLREEATEDALLQAALPKSTPRQPA</sequence>
<evidence type="ECO:0000256" key="3">
    <source>
        <dbReference type="ARBA" id="ARBA00022448"/>
    </source>
</evidence>
<evidence type="ECO:0000256" key="4">
    <source>
        <dbReference type="ARBA" id="ARBA00022475"/>
    </source>
</evidence>
<keyword evidence="6" id="KW-0677">Repeat</keyword>
<dbReference type="InterPro" id="IPR027417">
    <property type="entry name" value="P-loop_NTPase"/>
</dbReference>
<feature type="domain" description="ABC transporter" evidence="11">
    <location>
        <begin position="267"/>
        <end position="512"/>
    </location>
</feature>
<keyword evidence="5" id="KW-0762">Sugar transport</keyword>
<evidence type="ECO:0000256" key="7">
    <source>
        <dbReference type="ARBA" id="ARBA00022741"/>
    </source>
</evidence>
<name>A0A518DG33_9BACT</name>
<reference evidence="12 13" key="1">
    <citation type="submission" date="2019-02" db="EMBL/GenBank/DDBJ databases">
        <title>Deep-cultivation of Planctomycetes and their phenomic and genomic characterization uncovers novel biology.</title>
        <authorList>
            <person name="Wiegand S."/>
            <person name="Jogler M."/>
            <person name="Boedeker C."/>
            <person name="Pinto D."/>
            <person name="Vollmers J."/>
            <person name="Rivas-Marin E."/>
            <person name="Kohn T."/>
            <person name="Peeters S.H."/>
            <person name="Heuer A."/>
            <person name="Rast P."/>
            <person name="Oberbeckmann S."/>
            <person name="Bunk B."/>
            <person name="Jeske O."/>
            <person name="Meyerdierks A."/>
            <person name="Storesund J.E."/>
            <person name="Kallscheuer N."/>
            <person name="Luecker S."/>
            <person name="Lage O.M."/>
            <person name="Pohl T."/>
            <person name="Merkel B.J."/>
            <person name="Hornburger P."/>
            <person name="Mueller R.-W."/>
            <person name="Bruemmer F."/>
            <person name="Labrenz M."/>
            <person name="Spormann A.M."/>
            <person name="Op den Camp H."/>
            <person name="Overmann J."/>
            <person name="Amann R."/>
            <person name="Jetten M.S.M."/>
            <person name="Mascher T."/>
            <person name="Medema M.H."/>
            <person name="Devos D.P."/>
            <person name="Kaster A.-K."/>
            <person name="Ovreas L."/>
            <person name="Rohde M."/>
            <person name="Galperin M.Y."/>
            <person name="Jogler C."/>
        </authorList>
    </citation>
    <scope>NUCLEOTIDE SEQUENCE [LARGE SCALE GENOMIC DNA]</scope>
    <source>
        <strain evidence="12 13">Pla175</strain>
    </source>
</reference>
<dbReference type="EC" id="3.6.3.17" evidence="12"/>
<comment type="subcellular location">
    <subcellularLocation>
        <location evidence="2">Cell inner membrane</location>
    </subcellularLocation>
    <subcellularLocation>
        <location evidence="1">Cell membrane</location>
        <topology evidence="1">Peripheral membrane protein</topology>
    </subcellularLocation>
</comment>
<feature type="domain" description="ABC transporter" evidence="11">
    <location>
        <begin position="14"/>
        <end position="250"/>
    </location>
</feature>